<dbReference type="EMBL" id="AP021879">
    <property type="protein sequence ID" value="BBO90179.1"/>
    <property type="molecule type" value="Genomic_DNA"/>
</dbReference>
<reference evidence="1 2" key="1">
    <citation type="submission" date="2019-11" db="EMBL/GenBank/DDBJ databases">
        <title>Comparative genomics of hydrocarbon-degrading Desulfosarcina strains.</title>
        <authorList>
            <person name="Watanabe M."/>
            <person name="Kojima H."/>
            <person name="Fukui M."/>
        </authorList>
    </citation>
    <scope>NUCLEOTIDE SEQUENCE [LARGE SCALE GENOMIC DNA]</scope>
    <source>
        <strain evidence="2">oXyS1</strain>
    </source>
</reference>
<evidence type="ECO:0000313" key="2">
    <source>
        <dbReference type="Proteomes" id="UP000422108"/>
    </source>
</evidence>
<dbReference type="AlphaFoldDB" id="A0A5K8ACF6"/>
<sequence length="369" mass="41094">MDLFACRRFFLLVATSLFVFLSPISFATATDLLLFVTKQGDTITVRAVSPFDTLEYTIDSEAGLIDKLEQIYDRIERRPEKTGTLDKVGAFFDQQYRSVREAIPFWKENSEEDRAMDESTDQDALTPLLAAAGNLLLTPVAPLLAISSRVGFVVDEECLYYPFDALHVDGVPLFLKKPVFYALTEPSPTSVKASIGWRGLVVANAETDPQKGIDTVYGCFPESLRLDADTVRPETMVALQPVDFILVSADGGIDGLQLKHLVLKPNTLSALAPKLVYLDCNLYGINLNFIRQFHKSGVGVYVAPIFSRLNGSVSAQTMIRFFRALKNGDRPAQALLLARKTLYDSQRLDNENEVTALRSAFPFRVYQLN</sequence>
<evidence type="ECO:0008006" key="3">
    <source>
        <dbReference type="Google" id="ProtNLM"/>
    </source>
</evidence>
<evidence type="ECO:0000313" key="1">
    <source>
        <dbReference type="EMBL" id="BBO90179.1"/>
    </source>
</evidence>
<protein>
    <recommendedName>
        <fullName evidence="3">CHAT domain-containing protein</fullName>
    </recommendedName>
</protein>
<dbReference type="RefSeq" id="WP_155311260.1">
    <property type="nucleotide sequence ID" value="NZ_AP021879.1"/>
</dbReference>
<accession>A0A5K8ACF6</accession>
<keyword evidence="2" id="KW-1185">Reference proteome</keyword>
<organism evidence="1 2">
    <name type="scientific">Desulfosarcina ovata subsp. ovata</name>
    <dbReference type="NCBI Taxonomy" id="2752305"/>
    <lineage>
        <taxon>Bacteria</taxon>
        <taxon>Pseudomonadati</taxon>
        <taxon>Thermodesulfobacteriota</taxon>
        <taxon>Desulfobacteria</taxon>
        <taxon>Desulfobacterales</taxon>
        <taxon>Desulfosarcinaceae</taxon>
        <taxon>Desulfosarcina</taxon>
    </lineage>
</organism>
<name>A0A5K8ACF6_9BACT</name>
<proteinExistence type="predicted"/>
<dbReference type="Proteomes" id="UP000422108">
    <property type="component" value="Chromosome"/>
</dbReference>
<gene>
    <name evidence="1" type="ORF">DSCOOX_33590</name>
</gene>